<organism evidence="1 2">
    <name type="scientific">Limnobaculum parvum</name>
    <dbReference type="NCBI Taxonomy" id="2172103"/>
    <lineage>
        <taxon>Bacteria</taxon>
        <taxon>Pseudomonadati</taxon>
        <taxon>Pseudomonadota</taxon>
        <taxon>Gammaproteobacteria</taxon>
        <taxon>Enterobacterales</taxon>
        <taxon>Budviciaceae</taxon>
        <taxon>Limnobaculum</taxon>
    </lineage>
</organism>
<dbReference type="RefSeq" id="WP_108900123.1">
    <property type="nucleotide sequence ID" value="NZ_CP029185.2"/>
</dbReference>
<evidence type="ECO:0000313" key="1">
    <source>
        <dbReference type="EMBL" id="AWH88048.1"/>
    </source>
</evidence>
<name>A0A2Y9TWC8_9GAMM</name>
<gene>
    <name evidence="1" type="ORF">HYN51_05435</name>
</gene>
<dbReference type="Proteomes" id="UP000244908">
    <property type="component" value="Chromosome"/>
</dbReference>
<dbReference type="AlphaFoldDB" id="A0A2Y9TWC8"/>
<dbReference type="KEGG" id="lpv:HYN51_05435"/>
<evidence type="ECO:0000313" key="2">
    <source>
        <dbReference type="Proteomes" id="UP000244908"/>
    </source>
</evidence>
<dbReference type="EMBL" id="CP029185">
    <property type="protein sequence ID" value="AWH88048.1"/>
    <property type="molecule type" value="Genomic_DNA"/>
</dbReference>
<protein>
    <recommendedName>
        <fullName evidence="3">Oxidoreductase subunit</fullName>
    </recommendedName>
</protein>
<reference evidence="1 2" key="1">
    <citation type="journal article" date="2019" name="Int. J. Syst. Evol. Microbiol.">
        <title>Limnobaculum parvum gen. nov., sp. nov., isolated from a freshwater lake.</title>
        <authorList>
            <person name="Baek C."/>
            <person name="Shin S.K."/>
            <person name="Yi H."/>
        </authorList>
    </citation>
    <scope>NUCLEOTIDE SEQUENCE [LARGE SCALE GENOMIC DNA]</scope>
    <source>
        <strain evidence="1 2">HYN0051</strain>
    </source>
</reference>
<dbReference type="OrthoDB" id="8456222at2"/>
<keyword evidence="2" id="KW-1185">Reference proteome</keyword>
<sequence>MMLITRRELRAWRTGPNIYRWFLRNFPEGGRYADVHSALIRYGYVDWATSLVEYAYSLWLEQENFAVQETDATDLLADELSHRLLTVGIPSSLPLSSLQPSVLGEFKTTSANQYAVRQAGEADYFSVMNTHNGSQISNSGDEARIGSTGSSVRIASAGVNSQIGSCGEYGWISSSGYSTQVASCGYSARVGCVGHDVRVGSSGDRARIAVAGNSAKISSSGRGVKIGSAGMRARISSVGDASKVASAGDLSHISSFGAEARVVSAGNDARIVVMGPDSLIACAGSVDYIVLGKGGCASIPYFDGKRVRFAVAYEGEENIKAGVKYCLNHQHQFVEWDSEAR</sequence>
<proteinExistence type="predicted"/>
<evidence type="ECO:0008006" key="3">
    <source>
        <dbReference type="Google" id="ProtNLM"/>
    </source>
</evidence>
<accession>A0A2Y9TWC8</accession>